<feature type="compositionally biased region" description="Polar residues" evidence="1">
    <location>
        <begin position="383"/>
        <end position="396"/>
    </location>
</feature>
<keyword evidence="4" id="KW-1185">Reference proteome</keyword>
<feature type="compositionally biased region" description="Basic and acidic residues" evidence="1">
    <location>
        <begin position="418"/>
        <end position="437"/>
    </location>
</feature>
<dbReference type="PANTHER" id="PTHR47052:SF3">
    <property type="entry name" value="INGRESSION PROTEIN 1"/>
    <property type="match status" value="1"/>
</dbReference>
<dbReference type="PROSITE" id="PS50004">
    <property type="entry name" value="C2"/>
    <property type="match status" value="1"/>
</dbReference>
<dbReference type="CDD" id="cd08681">
    <property type="entry name" value="C2_fungal_Inn1p-like"/>
    <property type="match status" value="1"/>
</dbReference>
<feature type="compositionally biased region" description="Pro residues" evidence="1">
    <location>
        <begin position="474"/>
        <end position="484"/>
    </location>
</feature>
<organism evidence="3 4">
    <name type="scientific">Monilinia laxa</name>
    <name type="common">Brown rot fungus</name>
    <name type="synonym">Sclerotinia laxa</name>
    <dbReference type="NCBI Taxonomy" id="61186"/>
    <lineage>
        <taxon>Eukaryota</taxon>
        <taxon>Fungi</taxon>
        <taxon>Dikarya</taxon>
        <taxon>Ascomycota</taxon>
        <taxon>Pezizomycotina</taxon>
        <taxon>Leotiomycetes</taxon>
        <taxon>Helotiales</taxon>
        <taxon>Sclerotiniaceae</taxon>
        <taxon>Monilinia</taxon>
    </lineage>
</organism>
<dbReference type="AlphaFoldDB" id="A0A5N6K034"/>
<evidence type="ECO:0000313" key="3">
    <source>
        <dbReference type="EMBL" id="KAB8295145.1"/>
    </source>
</evidence>
<feature type="compositionally biased region" description="Polar residues" evidence="1">
    <location>
        <begin position="629"/>
        <end position="645"/>
    </location>
</feature>
<proteinExistence type="predicted"/>
<dbReference type="InterPro" id="IPR052981">
    <property type="entry name" value="Ingression_C2_domain"/>
</dbReference>
<sequence>MATKPKLAGMHTAGIFSDMTVDGPEIGTLVVIVDRAKNLPNRKTIGKQDPYCAARLGKEAKKTETDKRGGQTPRWDQELRFTVHDSPDYYQLKVSVFNDDKRTDLIGETWVNLQDVIVAGGGQSDVWHNLNFKGKYAGEIRVEITYYDKRPKPEKLERKEPKPSPSTITPSTSAQSITDFGSVSGSGSGSGSAREGVGGPRQLGVKPVVKRRPLPSDPITGAPAQPPVAAAAPAPAPVAAPPPADVTRTPPRGYQVPAAVDHVQMTPNRGYRDPASAMPDHVQTPPRGYQNPPTSRPDHVQMSPNGMPDHVPRGYVNPPVIQDQPLPRGYPVPGAVEPMQAQRGYHSPNVAQAHAQTPSRGYQNGFVPDQSSKRVEYNAPTARYNQPNGYDVSQGSAPYGAPQDMMVAAPPSSQPMRNNDRYENYDSMSRNDYEQGRDVNQYPPQEEDPRDRYGGPRMLTYEPQTSDPYELPMSPGPPPPPPPAHASKQVGSAPPLAQPKAVHGRPVSRGNSNPYNTPLDDMHRRSMPAYPQSAPAYQAYNPPKADDQFRRPGNGNTYQTRHNSYDSRDLRYNSSYEDMQPTVEDAPPTPAPGPGGYKALPHRASAPSPMQQQTAEMYDQVPAPLNLKNRPSGNSISTSTPSHQYSTSSGGYAPSSSMSSVRDSVTSKNSYGQAPSSRSDRSQSLGMAGTNGDYGLPEMPPTLVPGMDPIIAKEISDRIYNEKRAGYSQNSVPSQRGRYQQSPRHQPQEIQQPIPLPYHDNSAVVPYSPQGAYDDRQSRYATSTAMVPVKSRGSSPNPAMNGRGASPNPPMDRRGASPNPMNRRGASPNPPMDRRGTSPNPPMARRGVSPNPAVMRKSVSPAPEPRRLSGVAFGPDSYDVFNPSLAGSKSATSLSAAYESKDDADAKIITYDGREIDPSDHIPESNYAPLLEQKGPKYASQMPDRNYRGPPAAQPVSSNGRKPLRQAGRPQSMAVSSPIYFSGGTPDHPPAVSHRKLQKKANRMSAQPAYHSSPNIPLYKDQHYASSRTSMQRPAMAEYGIDNYQQNGYQYGSSPGGGYRGNGGPAVPAKIPMALPAPVSSGGRGGVGDSWALLEEMKSIDLGAPSSRRRSVEVGEIEKALVRMGWDGWMDGIARQMKSAWYGMVWYGMAWHEKWEGRIQNGKELREG</sequence>
<feature type="region of interest" description="Disordered" evidence="1">
    <location>
        <begin position="722"/>
        <end position="870"/>
    </location>
</feature>
<feature type="compositionally biased region" description="Polar residues" evidence="1">
    <location>
        <begin position="727"/>
        <end position="745"/>
    </location>
</feature>
<dbReference type="InterPro" id="IPR000008">
    <property type="entry name" value="C2_dom"/>
</dbReference>
<dbReference type="Pfam" id="PF00168">
    <property type="entry name" value="C2"/>
    <property type="match status" value="1"/>
</dbReference>
<comment type="caution">
    <text evidence="3">The sequence shown here is derived from an EMBL/GenBank/DDBJ whole genome shotgun (WGS) entry which is preliminary data.</text>
</comment>
<name>A0A5N6K034_MONLA</name>
<feature type="region of interest" description="Disordered" evidence="1">
    <location>
        <begin position="277"/>
        <end position="297"/>
    </location>
</feature>
<evidence type="ECO:0000259" key="2">
    <source>
        <dbReference type="PROSITE" id="PS50004"/>
    </source>
</evidence>
<feature type="compositionally biased region" description="Low complexity" evidence="1">
    <location>
        <begin position="528"/>
        <end position="543"/>
    </location>
</feature>
<dbReference type="PANTHER" id="PTHR47052">
    <property type="entry name" value="CONSERVED SERINE PROLINE-RICH PROTEIN (AFU_ORTHOLOGUE AFUA_2G01790)"/>
    <property type="match status" value="1"/>
</dbReference>
<feature type="compositionally biased region" description="Low complexity" evidence="1">
    <location>
        <begin position="646"/>
        <end position="667"/>
    </location>
</feature>
<dbReference type="EMBL" id="VIGI01000010">
    <property type="protein sequence ID" value="KAB8295145.1"/>
    <property type="molecule type" value="Genomic_DNA"/>
</dbReference>
<dbReference type="SMART" id="SM00239">
    <property type="entry name" value="C2"/>
    <property type="match status" value="1"/>
</dbReference>
<protein>
    <recommendedName>
        <fullName evidence="2">C2 domain-containing protein</fullName>
    </recommendedName>
</protein>
<feature type="compositionally biased region" description="Low complexity" evidence="1">
    <location>
        <begin position="165"/>
        <end position="183"/>
    </location>
</feature>
<feature type="region of interest" description="Disordered" evidence="1">
    <location>
        <begin position="937"/>
        <end position="973"/>
    </location>
</feature>
<feature type="compositionally biased region" description="Gly residues" evidence="1">
    <location>
        <begin position="184"/>
        <end position="201"/>
    </location>
</feature>
<feature type="compositionally biased region" description="Basic and acidic residues" evidence="1">
    <location>
        <begin position="152"/>
        <end position="162"/>
    </location>
</feature>
<gene>
    <name evidence="3" type="ORF">EYC80_007074</name>
</gene>
<dbReference type="SUPFAM" id="SSF49562">
    <property type="entry name" value="C2 domain (Calcium/lipid-binding domain, CaLB)"/>
    <property type="match status" value="1"/>
</dbReference>
<accession>A0A5N6K034</accession>
<dbReference type="InterPro" id="IPR035892">
    <property type="entry name" value="C2_domain_sf"/>
</dbReference>
<dbReference type="InterPro" id="IPR037791">
    <property type="entry name" value="C2_fungal_Inn1"/>
</dbReference>
<feature type="compositionally biased region" description="Pro residues" evidence="1">
    <location>
        <begin position="234"/>
        <end position="244"/>
    </location>
</feature>
<dbReference type="Proteomes" id="UP000326757">
    <property type="component" value="Unassembled WGS sequence"/>
</dbReference>
<evidence type="ECO:0000313" key="4">
    <source>
        <dbReference type="Proteomes" id="UP000326757"/>
    </source>
</evidence>
<feature type="compositionally biased region" description="Polar residues" evidence="1">
    <location>
        <begin position="668"/>
        <end position="685"/>
    </location>
</feature>
<feature type="region of interest" description="Disordered" evidence="1">
    <location>
        <begin position="152"/>
        <end position="253"/>
    </location>
</feature>
<reference evidence="3 4" key="1">
    <citation type="submission" date="2019-06" db="EMBL/GenBank/DDBJ databases">
        <title>Genome Sequence of the Brown Rot Fungal Pathogen Monilinia laxa.</title>
        <authorList>
            <person name="De Miccolis Angelini R.M."/>
            <person name="Landi L."/>
            <person name="Abate D."/>
            <person name="Pollastro S."/>
            <person name="Romanazzi G."/>
            <person name="Faretra F."/>
        </authorList>
    </citation>
    <scope>NUCLEOTIDE SEQUENCE [LARGE SCALE GENOMIC DNA]</scope>
    <source>
        <strain evidence="3 4">Mlax316</strain>
    </source>
</reference>
<feature type="region of interest" description="Disordered" evidence="1">
    <location>
        <begin position="350"/>
        <end position="707"/>
    </location>
</feature>
<feature type="domain" description="C2" evidence="2">
    <location>
        <begin position="7"/>
        <end position="128"/>
    </location>
</feature>
<dbReference type="Gene3D" id="2.60.40.150">
    <property type="entry name" value="C2 domain"/>
    <property type="match status" value="1"/>
</dbReference>
<dbReference type="OrthoDB" id="270970at2759"/>
<evidence type="ECO:0000256" key="1">
    <source>
        <dbReference type="SAM" id="MobiDB-lite"/>
    </source>
</evidence>